<keyword evidence="8" id="KW-0521">NADP</keyword>
<dbReference type="Pfam" id="PF07690">
    <property type="entry name" value="MFS_1"/>
    <property type="match status" value="1"/>
</dbReference>
<feature type="transmembrane region" description="Helical" evidence="14">
    <location>
        <begin position="138"/>
        <end position="156"/>
    </location>
</feature>
<keyword evidence="18" id="KW-1185">Reference proteome</keyword>
<evidence type="ECO:0000256" key="9">
    <source>
        <dbReference type="ARBA" id="ARBA00023002"/>
    </source>
</evidence>
<dbReference type="Pfam" id="PF13460">
    <property type="entry name" value="NAD_binding_10"/>
    <property type="match status" value="1"/>
</dbReference>
<dbReference type="InterPro" id="IPR051609">
    <property type="entry name" value="NmrA/Isoflavone_reductase-like"/>
</dbReference>
<feature type="region of interest" description="Disordered" evidence="13">
    <location>
        <begin position="1"/>
        <end position="60"/>
    </location>
</feature>
<dbReference type="Gene3D" id="1.20.1250.20">
    <property type="entry name" value="MFS general substrate transporter like domains"/>
    <property type="match status" value="1"/>
</dbReference>
<comment type="similarity">
    <text evidence="11">Belongs to the sirtuin family. Class IV subfamily.</text>
</comment>
<feature type="transmembrane region" description="Helical" evidence="14">
    <location>
        <begin position="267"/>
        <end position="287"/>
    </location>
</feature>
<dbReference type="InterPro" id="IPR036291">
    <property type="entry name" value="NAD(P)-bd_dom_sf"/>
</dbReference>
<dbReference type="PROSITE" id="PS50305">
    <property type="entry name" value="SIRTUIN"/>
    <property type="match status" value="1"/>
</dbReference>
<feature type="binding site" evidence="12">
    <location>
        <position position="932"/>
    </location>
    <ligand>
        <name>Zn(2+)</name>
        <dbReference type="ChEBI" id="CHEBI:29105"/>
    </ligand>
</feature>
<gene>
    <name evidence="17" type="ORF">CCHR01_02225</name>
</gene>
<comment type="subcellular location">
    <subcellularLocation>
        <location evidence="1">Membrane</location>
        <topology evidence="1">Multi-pass membrane protein</topology>
    </subcellularLocation>
</comment>
<evidence type="ECO:0000256" key="12">
    <source>
        <dbReference type="PROSITE-ProRule" id="PRU00236"/>
    </source>
</evidence>
<dbReference type="Gene3D" id="3.40.50.1220">
    <property type="entry name" value="TPP-binding domain"/>
    <property type="match status" value="1"/>
</dbReference>
<dbReference type="FunFam" id="3.40.50.1220:FF:000038">
    <property type="entry name" value="NAD-dependent protein deacetylase sirtuin-6 isoform X2"/>
    <property type="match status" value="1"/>
</dbReference>
<evidence type="ECO:0000259" key="15">
    <source>
        <dbReference type="PROSITE" id="PS50305"/>
    </source>
</evidence>
<reference evidence="17" key="1">
    <citation type="submission" date="2023-01" db="EMBL/GenBank/DDBJ databases">
        <title>Colletotrichum chrysophilum M932 genome sequence.</title>
        <authorList>
            <person name="Baroncelli R."/>
        </authorList>
    </citation>
    <scope>NUCLEOTIDE SEQUENCE</scope>
    <source>
        <strain evidence="17">M932</strain>
    </source>
</reference>
<feature type="transmembrane region" description="Helical" evidence="14">
    <location>
        <begin position="362"/>
        <end position="379"/>
    </location>
</feature>
<comment type="similarity">
    <text evidence="3">Belongs to the sirtuin family. Class I subfamily.</text>
</comment>
<evidence type="ECO:0000313" key="18">
    <source>
        <dbReference type="Proteomes" id="UP001243330"/>
    </source>
</evidence>
<feature type="transmembrane region" description="Helical" evidence="14">
    <location>
        <begin position="332"/>
        <end position="356"/>
    </location>
</feature>
<feature type="active site" description="Proton acceptor" evidence="12">
    <location>
        <position position="894"/>
    </location>
</feature>
<evidence type="ECO:0000256" key="10">
    <source>
        <dbReference type="ARBA" id="ARBA00023027"/>
    </source>
</evidence>
<comment type="caution">
    <text evidence="17">The sequence shown here is derived from an EMBL/GenBank/DDBJ whole genome shotgun (WGS) entry which is preliminary data.</text>
</comment>
<dbReference type="Pfam" id="PF02146">
    <property type="entry name" value="SIR2"/>
    <property type="match status" value="1"/>
</dbReference>
<feature type="transmembrane region" description="Helical" evidence="14">
    <location>
        <begin position="196"/>
        <end position="215"/>
    </location>
</feature>
<evidence type="ECO:0000256" key="1">
    <source>
        <dbReference type="ARBA" id="ARBA00004141"/>
    </source>
</evidence>
<proteinExistence type="inferred from homology"/>
<feature type="compositionally biased region" description="Low complexity" evidence="13">
    <location>
        <begin position="18"/>
        <end position="57"/>
    </location>
</feature>
<dbReference type="PROSITE" id="PS50850">
    <property type="entry name" value="MFS"/>
    <property type="match status" value="1"/>
</dbReference>
<dbReference type="InterPro" id="IPR003000">
    <property type="entry name" value="Sirtuin"/>
</dbReference>
<evidence type="ECO:0000256" key="14">
    <source>
        <dbReference type="SAM" id="Phobius"/>
    </source>
</evidence>
<evidence type="ECO:0000259" key="16">
    <source>
        <dbReference type="PROSITE" id="PS50850"/>
    </source>
</evidence>
<keyword evidence="14" id="KW-1133">Transmembrane helix</keyword>
<dbReference type="InterPro" id="IPR026590">
    <property type="entry name" value="Ssirtuin_cat_dom"/>
</dbReference>
<dbReference type="SUPFAM" id="SSF103473">
    <property type="entry name" value="MFS general substrate transporter"/>
    <property type="match status" value="1"/>
</dbReference>
<keyword evidence="14" id="KW-0472">Membrane</keyword>
<dbReference type="GO" id="GO:0016020">
    <property type="term" value="C:membrane"/>
    <property type="evidence" value="ECO:0007669"/>
    <property type="project" value="UniProtKB-SubCell"/>
</dbReference>
<dbReference type="PANTHER" id="PTHR47706:SF10">
    <property type="entry name" value="NMRA-LIKE DOMAIN-CONTAINING PROTEIN"/>
    <property type="match status" value="1"/>
</dbReference>
<feature type="transmembrane region" description="Helical" evidence="14">
    <location>
        <begin position="109"/>
        <end position="131"/>
    </location>
</feature>
<evidence type="ECO:0000256" key="4">
    <source>
        <dbReference type="ARBA" id="ARBA00012928"/>
    </source>
</evidence>
<evidence type="ECO:0000313" key="17">
    <source>
        <dbReference type="EMBL" id="KAK1855193.1"/>
    </source>
</evidence>
<feature type="compositionally biased region" description="Polar residues" evidence="13">
    <location>
        <begin position="1"/>
        <end position="11"/>
    </location>
</feature>
<dbReference type="Gene3D" id="3.40.50.720">
    <property type="entry name" value="NAD(P)-binding Rossmann-like Domain"/>
    <property type="match status" value="1"/>
</dbReference>
<evidence type="ECO:0000256" key="13">
    <source>
        <dbReference type="SAM" id="MobiDB-lite"/>
    </source>
</evidence>
<dbReference type="Gene3D" id="2.20.28.200">
    <property type="match status" value="1"/>
</dbReference>
<dbReference type="InterPro" id="IPR016040">
    <property type="entry name" value="NAD(P)-bd_dom"/>
</dbReference>
<feature type="transmembrane region" description="Helical" evidence="14">
    <location>
        <begin position="400"/>
        <end position="419"/>
    </location>
</feature>
<feature type="transmembrane region" description="Helical" evidence="14">
    <location>
        <begin position="76"/>
        <end position="97"/>
    </location>
</feature>
<feature type="domain" description="Major facilitator superfamily (MFS) profile" evidence="16">
    <location>
        <begin position="67"/>
        <end position="450"/>
    </location>
</feature>
<dbReference type="InterPro" id="IPR036259">
    <property type="entry name" value="MFS_trans_sf"/>
</dbReference>
<feature type="binding site" evidence="12">
    <location>
        <position position="902"/>
    </location>
    <ligand>
        <name>Zn(2+)</name>
        <dbReference type="ChEBI" id="CHEBI:29105"/>
    </ligand>
</feature>
<evidence type="ECO:0000256" key="6">
    <source>
        <dbReference type="ARBA" id="ARBA00022723"/>
    </source>
</evidence>
<evidence type="ECO:0000256" key="8">
    <source>
        <dbReference type="ARBA" id="ARBA00022857"/>
    </source>
</evidence>
<protein>
    <recommendedName>
        <fullName evidence="4">protein acetyllysine N-acetyltransferase</fullName>
        <ecNumber evidence="4">2.3.1.286</ecNumber>
    </recommendedName>
</protein>
<organism evidence="17 18">
    <name type="scientific">Colletotrichum chrysophilum</name>
    <dbReference type="NCBI Taxonomy" id="1836956"/>
    <lineage>
        <taxon>Eukaryota</taxon>
        <taxon>Fungi</taxon>
        <taxon>Dikarya</taxon>
        <taxon>Ascomycota</taxon>
        <taxon>Pezizomycotina</taxon>
        <taxon>Sordariomycetes</taxon>
        <taxon>Hypocreomycetidae</taxon>
        <taxon>Glomerellales</taxon>
        <taxon>Glomerellaceae</taxon>
        <taxon>Colletotrichum</taxon>
        <taxon>Colletotrichum gloeosporioides species complex</taxon>
    </lineage>
</organism>
<feature type="transmembrane region" description="Helical" evidence="14">
    <location>
        <begin position="227"/>
        <end position="247"/>
    </location>
</feature>
<evidence type="ECO:0000256" key="7">
    <source>
        <dbReference type="ARBA" id="ARBA00022833"/>
    </source>
</evidence>
<comment type="similarity">
    <text evidence="2">Belongs to the NmrA-type oxidoreductase family. Isoflavone reductase subfamily.</text>
</comment>
<sequence length="1184" mass="128219">MSSVPNESPKGQNEKDAAAAAATAQDASVVVADNGSTNDSPPTSSSQTSPPAEKPAAPAGPPNGGLQAWLHILGSFLLYFNTWGLISSFGAFQAYYASDILRDNTAFQISTIGSLQNFLMVFLGFIIGPIFDLGYSRYLLIIGSLLVLVGLILQAFCQNLWQFLLCQGLIIGIGTGCLSTLGVALPSQWFSTRLPLANGIAANGSGVGGLVLPALFRAMQPKIGFRWTVLVFALISLVTLGISLLVIKTSSLKTPPARRPWIDRSVFRDAPFLLFLGACCLLFLGMYTPYVYVQSYALDNALSSPDVALYLLSILNGASIVGRIVPNFIVPYTGILNMICAAVFVMSIAAFCFAATDSQGSLIAVTVVYGFFAGTFFALQPTTFVRLTADKSYMGTRFGMAFTVMSVAILFGSPIAGALSRSHGYLSGWIWSGCCLAASGVTIFVARGVSGGWKMSIKTVAVVGASGLVGLRVVKSLQDHGFTVTAISRTSSTATFPAGVAVRKADLSSVESLTAALAGQDAVVSAISTVAAVVKGAQDPLIDAAVAAGVKRFIPSEYGLNTRNLKGEILGDWLIAKTEAVDYLIEKAKAHEGLTWTGIGTSLFFDWSITRGIYGIDLANKSIDIFDSGNQKVSTTSLVFLAEGIAAVLKHPDETANQYINIIEFDVTQNQLLKLFEEETGAKWTVNHKTADEVNEEGKRKLAAGGRFPFEEFLIKYHFADVPGHSIPEEGKANKVLELPQSDLREFVKGYIKENNNNSFITLSVGPNPTMADTAPKVAEEERREAPESVEKKARLLAERIRKSKHFIAFTGAGISTSAGIPDFRGPEGAWTLRAQGRQRVGKTTSTLQAIPTPTHMALVELQDRGLLKYLVSQNCDGLHRRSGMLPERISELHGNSNREYCKDCDKEYLRDFRAVSTFEKSIHDHRTGRKCARCGGVLLDTIINFGENLWEEPLSRARENARKADLCLALGSSLTVSPANEIPETVGRKKSSRTAAGGQLAICNLQSTPIDELAQLRVWSTTDDLMVRVMKNLDVPIPVFILRRRLLIEFQTIGDGRHQITACGVDVDGTPVTFLQSVKLAYNRRVVRSEPFVINFRGDIEVGTKFELELEFMGHYAEPNLMVTYDYTGKMDEKVLQLLEYNPATGEWRTSRLVEDAAADVQQGGADDAGAYEDHSIIDLTSD</sequence>
<dbReference type="AlphaFoldDB" id="A0AAD9AW82"/>
<dbReference type="EMBL" id="JAQOWY010000025">
    <property type="protein sequence ID" value="KAK1855193.1"/>
    <property type="molecule type" value="Genomic_DNA"/>
</dbReference>
<dbReference type="CDD" id="cd05259">
    <property type="entry name" value="PCBER_SDR_a"/>
    <property type="match status" value="1"/>
</dbReference>
<keyword evidence="7 12" id="KW-0862">Zinc</keyword>
<dbReference type="InterPro" id="IPR011701">
    <property type="entry name" value="MFS"/>
</dbReference>
<feature type="transmembrane region" description="Helical" evidence="14">
    <location>
        <begin position="425"/>
        <end position="445"/>
    </location>
</feature>
<keyword evidence="10" id="KW-0520">NAD</keyword>
<feature type="binding site" evidence="12">
    <location>
        <position position="905"/>
    </location>
    <ligand>
        <name>Zn(2+)</name>
        <dbReference type="ChEBI" id="CHEBI:29105"/>
    </ligand>
</feature>
<dbReference type="GO" id="GO:0046872">
    <property type="term" value="F:metal ion binding"/>
    <property type="evidence" value="ECO:0007669"/>
    <property type="project" value="UniProtKB-KW"/>
</dbReference>
<dbReference type="SUPFAM" id="SSF51735">
    <property type="entry name" value="NAD(P)-binding Rossmann-fold domains"/>
    <property type="match status" value="1"/>
</dbReference>
<dbReference type="GO" id="GO:0016491">
    <property type="term" value="F:oxidoreductase activity"/>
    <property type="evidence" value="ECO:0007669"/>
    <property type="project" value="UniProtKB-KW"/>
</dbReference>
<dbReference type="PANTHER" id="PTHR47706">
    <property type="entry name" value="NMRA-LIKE FAMILY PROTEIN"/>
    <property type="match status" value="1"/>
</dbReference>
<name>A0AAD9AW82_9PEZI</name>
<evidence type="ECO:0000256" key="5">
    <source>
        <dbReference type="ARBA" id="ARBA00022679"/>
    </source>
</evidence>
<evidence type="ECO:0000256" key="2">
    <source>
        <dbReference type="ARBA" id="ARBA00005725"/>
    </source>
</evidence>
<feature type="domain" description="Deacetylase sirtuin-type" evidence="15">
    <location>
        <begin position="787"/>
        <end position="1037"/>
    </location>
</feature>
<dbReference type="InterPro" id="IPR029035">
    <property type="entry name" value="DHS-like_NAD/FAD-binding_dom"/>
</dbReference>
<keyword evidence="6 12" id="KW-0479">Metal-binding</keyword>
<keyword evidence="9" id="KW-0560">Oxidoreductase</keyword>
<feature type="binding site" evidence="12">
    <location>
        <position position="935"/>
    </location>
    <ligand>
        <name>Zn(2+)</name>
        <dbReference type="ChEBI" id="CHEBI:29105"/>
    </ligand>
</feature>
<dbReference type="GO" id="GO:0034979">
    <property type="term" value="F:NAD-dependent protein lysine deacetylase activity"/>
    <property type="evidence" value="ECO:0007669"/>
    <property type="project" value="UniProtKB-EC"/>
</dbReference>
<dbReference type="EC" id="2.3.1.286" evidence="4"/>
<dbReference type="SUPFAM" id="SSF52467">
    <property type="entry name" value="DHS-like NAD/FAD-binding domain"/>
    <property type="match status" value="1"/>
</dbReference>
<feature type="transmembrane region" description="Helical" evidence="14">
    <location>
        <begin position="162"/>
        <end position="184"/>
    </location>
</feature>
<dbReference type="InterPro" id="IPR020846">
    <property type="entry name" value="MFS_dom"/>
</dbReference>
<accession>A0AAD9AW82</accession>
<evidence type="ECO:0000256" key="3">
    <source>
        <dbReference type="ARBA" id="ARBA00006924"/>
    </source>
</evidence>
<dbReference type="GO" id="GO:0022857">
    <property type="term" value="F:transmembrane transporter activity"/>
    <property type="evidence" value="ECO:0007669"/>
    <property type="project" value="InterPro"/>
</dbReference>
<dbReference type="GO" id="GO:0070403">
    <property type="term" value="F:NAD+ binding"/>
    <property type="evidence" value="ECO:0007669"/>
    <property type="project" value="InterPro"/>
</dbReference>
<dbReference type="CDD" id="cd17352">
    <property type="entry name" value="MFS_MCT_SLC16"/>
    <property type="match status" value="1"/>
</dbReference>
<keyword evidence="14" id="KW-0812">Transmembrane</keyword>
<feature type="transmembrane region" description="Helical" evidence="14">
    <location>
        <begin position="307"/>
        <end position="325"/>
    </location>
</feature>
<keyword evidence="5" id="KW-0808">Transferase</keyword>
<dbReference type="InterPro" id="IPR045312">
    <property type="entry name" value="PCBER-like"/>
</dbReference>
<evidence type="ECO:0000256" key="11">
    <source>
        <dbReference type="ARBA" id="ARBA00038170"/>
    </source>
</evidence>
<dbReference type="Proteomes" id="UP001243330">
    <property type="component" value="Unassembled WGS sequence"/>
</dbReference>